<dbReference type="Pfam" id="PF13787">
    <property type="entry name" value="HXXEE"/>
    <property type="match status" value="1"/>
</dbReference>
<dbReference type="AlphaFoldDB" id="A0A1G1XC04"/>
<name>A0A1G1XC04_9BACT</name>
<dbReference type="InterPro" id="IPR025671">
    <property type="entry name" value="HXXEE"/>
</dbReference>
<dbReference type="EMBL" id="MHHS01000007">
    <property type="protein sequence ID" value="OGY37504.1"/>
    <property type="molecule type" value="Genomic_DNA"/>
</dbReference>
<proteinExistence type="predicted"/>
<comment type="caution">
    <text evidence="2">The sequence shown here is derived from an EMBL/GenBank/DDBJ whole genome shotgun (WGS) entry which is preliminary data.</text>
</comment>
<keyword evidence="1" id="KW-1133">Transmembrane helix</keyword>
<accession>A0A1G1XC04</accession>
<sequence>MLSKKLITIFGFSIPLFIAHGIEEIQTGFYNVDVWDRALFVPFEGLSMHSVMFVTFQMMLWVLLCIVLAMLINEKTRLYTLALAGGIYVLELHHIYKALAGGGYYPGLITSLLFPFVAVIFWKEWMKNYRNINQL</sequence>
<evidence type="ECO:0000313" key="2">
    <source>
        <dbReference type="EMBL" id="OGY37504.1"/>
    </source>
</evidence>
<evidence type="ECO:0000313" key="3">
    <source>
        <dbReference type="Proteomes" id="UP000177941"/>
    </source>
</evidence>
<dbReference type="Proteomes" id="UP000177941">
    <property type="component" value="Unassembled WGS sequence"/>
</dbReference>
<feature type="transmembrane region" description="Helical" evidence="1">
    <location>
        <begin position="78"/>
        <end position="96"/>
    </location>
</feature>
<gene>
    <name evidence="2" type="ORF">A3E36_02725</name>
</gene>
<keyword evidence="1" id="KW-0812">Transmembrane</keyword>
<feature type="transmembrane region" description="Helical" evidence="1">
    <location>
        <begin position="45"/>
        <end position="71"/>
    </location>
</feature>
<reference evidence="2 3" key="1">
    <citation type="journal article" date="2016" name="Nat. Commun.">
        <title>Thousands of microbial genomes shed light on interconnected biogeochemical processes in an aquifer system.</title>
        <authorList>
            <person name="Anantharaman K."/>
            <person name="Brown C.T."/>
            <person name="Hug L.A."/>
            <person name="Sharon I."/>
            <person name="Castelle C.J."/>
            <person name="Probst A.J."/>
            <person name="Thomas B.C."/>
            <person name="Singh A."/>
            <person name="Wilkins M.J."/>
            <person name="Karaoz U."/>
            <person name="Brodie E.L."/>
            <person name="Williams K.H."/>
            <person name="Hubbard S.S."/>
            <person name="Banfield J.F."/>
        </authorList>
    </citation>
    <scope>NUCLEOTIDE SEQUENCE [LARGE SCALE GENOMIC DNA]</scope>
</reference>
<feature type="transmembrane region" description="Helical" evidence="1">
    <location>
        <begin position="102"/>
        <end position="122"/>
    </location>
</feature>
<organism evidence="2 3">
    <name type="scientific">Candidatus Andersenbacteria bacterium RIFCSPHIGHO2_12_FULL_45_11b</name>
    <dbReference type="NCBI Taxonomy" id="1797282"/>
    <lineage>
        <taxon>Bacteria</taxon>
        <taxon>Candidatus Anderseniibacteriota</taxon>
    </lineage>
</organism>
<evidence type="ECO:0000256" key="1">
    <source>
        <dbReference type="SAM" id="Phobius"/>
    </source>
</evidence>
<protein>
    <recommendedName>
        <fullName evidence="4">HXXEE domain-containing protein</fullName>
    </recommendedName>
</protein>
<evidence type="ECO:0008006" key="4">
    <source>
        <dbReference type="Google" id="ProtNLM"/>
    </source>
</evidence>
<keyword evidence="1" id="KW-0472">Membrane</keyword>